<feature type="transmembrane region" description="Helical" evidence="1">
    <location>
        <begin position="79"/>
        <end position="96"/>
    </location>
</feature>
<proteinExistence type="predicted"/>
<name>A0A328P1X9_9GAMM</name>
<dbReference type="OrthoDB" id="6399940at2"/>
<feature type="transmembrane region" description="Helical" evidence="1">
    <location>
        <begin position="53"/>
        <end position="72"/>
    </location>
</feature>
<keyword evidence="1" id="KW-1133">Transmembrane helix</keyword>
<sequence>MWANFWAMPKLLRLMTGHALACVTFLVMSVVPNDSFAIEGRHVSQAEWWSSGAGPFASLVGIFGLLAGVSLLRKARWARFLYLAFATVGLVIPYPVMGNPTLGLVGLLLVAAAAVYLFKAQGAVSYFEQEIPRKIGN</sequence>
<evidence type="ECO:0000313" key="3">
    <source>
        <dbReference type="Proteomes" id="UP000248926"/>
    </source>
</evidence>
<keyword evidence="3" id="KW-1185">Reference proteome</keyword>
<keyword evidence="1" id="KW-0812">Transmembrane</keyword>
<organism evidence="2 3">
    <name type="scientific">Dyella jiangningensis</name>
    <dbReference type="NCBI Taxonomy" id="1379159"/>
    <lineage>
        <taxon>Bacteria</taxon>
        <taxon>Pseudomonadati</taxon>
        <taxon>Pseudomonadota</taxon>
        <taxon>Gammaproteobacteria</taxon>
        <taxon>Lysobacterales</taxon>
        <taxon>Rhodanobacteraceae</taxon>
        <taxon>Dyella</taxon>
    </lineage>
</organism>
<dbReference type="AlphaFoldDB" id="A0A328P1X9"/>
<feature type="transmembrane region" description="Helical" evidence="1">
    <location>
        <begin position="102"/>
        <end position="118"/>
    </location>
</feature>
<evidence type="ECO:0000256" key="1">
    <source>
        <dbReference type="SAM" id="Phobius"/>
    </source>
</evidence>
<gene>
    <name evidence="2" type="ORF">CA260_12830</name>
</gene>
<evidence type="ECO:0000313" key="2">
    <source>
        <dbReference type="EMBL" id="RAO74996.1"/>
    </source>
</evidence>
<keyword evidence="1" id="KW-0472">Membrane</keyword>
<comment type="caution">
    <text evidence="2">The sequence shown here is derived from an EMBL/GenBank/DDBJ whole genome shotgun (WGS) entry which is preliminary data.</text>
</comment>
<reference evidence="2 3" key="1">
    <citation type="journal article" date="2018" name="Genet. Mol. Biol.">
        <title>The genome sequence of Dyella jiangningensis FCAV SCS01 from a lignocellulose-decomposing microbial consortium metagenome reveals potential for biotechnological applications.</title>
        <authorList>
            <person name="Desiderato J.G."/>
            <person name="Alvarenga D.O."/>
            <person name="Constancio M.T.L."/>
            <person name="Alves L.M.C."/>
            <person name="Varani A.M."/>
        </authorList>
    </citation>
    <scope>NUCLEOTIDE SEQUENCE [LARGE SCALE GENOMIC DNA]</scope>
    <source>
        <strain evidence="2 3">FCAV SCS01</strain>
    </source>
</reference>
<protein>
    <submittedName>
        <fullName evidence="2">Uncharacterized protein</fullName>
    </submittedName>
</protein>
<dbReference type="RefSeq" id="WP_111983491.1">
    <property type="nucleotide sequence ID" value="NZ_NFZS01000004.1"/>
</dbReference>
<dbReference type="Proteomes" id="UP000248926">
    <property type="component" value="Unassembled WGS sequence"/>
</dbReference>
<accession>A0A328P1X9</accession>
<dbReference type="EMBL" id="NFZS01000004">
    <property type="protein sequence ID" value="RAO74996.1"/>
    <property type="molecule type" value="Genomic_DNA"/>
</dbReference>